<keyword evidence="5" id="KW-0963">Cytoplasm</keyword>
<keyword evidence="6" id="KW-0539">Nucleus</keyword>
<evidence type="ECO:0000256" key="2">
    <source>
        <dbReference type="ARBA" id="ARBA00004123"/>
    </source>
</evidence>
<comment type="function">
    <text evidence="1">May be involved in spermatogenesis.</text>
</comment>
<keyword evidence="8" id="KW-1185">Reference proteome</keyword>
<dbReference type="GO" id="GO:0005737">
    <property type="term" value="C:cytoplasm"/>
    <property type="evidence" value="ECO:0007669"/>
    <property type="project" value="UniProtKB-SubCell"/>
</dbReference>
<reference evidence="7 8" key="1">
    <citation type="submission" date="2019-03" db="EMBL/GenBank/DDBJ databases">
        <title>An improved genome assembly of the fluke Schistosoma japonicum.</title>
        <authorList>
            <person name="Hu W."/>
            <person name="Luo F."/>
            <person name="Yin M."/>
            <person name="Mo X."/>
            <person name="Sun C."/>
            <person name="Wu Q."/>
            <person name="Zhu B."/>
            <person name="Xiang M."/>
            <person name="Wang J."/>
            <person name="Wang Y."/>
            <person name="Zhang T."/>
            <person name="Xu B."/>
            <person name="Zheng H."/>
            <person name="Feng Z."/>
        </authorList>
    </citation>
    <scope>NUCLEOTIDE SEQUENCE [LARGE SCALE GENOMIC DNA]</scope>
    <source>
        <strain evidence="7">HuSjv2</strain>
        <tissue evidence="7">Worms</tissue>
    </source>
</reference>
<organism evidence="7 8">
    <name type="scientific">Schistosoma japonicum</name>
    <name type="common">Blood fluke</name>
    <dbReference type="NCBI Taxonomy" id="6182"/>
    <lineage>
        <taxon>Eukaryota</taxon>
        <taxon>Metazoa</taxon>
        <taxon>Spiralia</taxon>
        <taxon>Lophotrochozoa</taxon>
        <taxon>Platyhelminthes</taxon>
        <taxon>Trematoda</taxon>
        <taxon>Digenea</taxon>
        <taxon>Strigeidida</taxon>
        <taxon>Schistosomatoidea</taxon>
        <taxon>Schistosomatidae</taxon>
        <taxon>Schistosoma</taxon>
    </lineage>
</organism>
<dbReference type="InterPro" id="IPR027887">
    <property type="entry name" value="DUF4464"/>
</dbReference>
<name>A0A4Z2D9F4_SCHJA</name>
<dbReference type="Proteomes" id="UP000311919">
    <property type="component" value="Unassembled WGS sequence"/>
</dbReference>
<dbReference type="AlphaFoldDB" id="A0A4Z2D9F4"/>
<evidence type="ECO:0000313" key="7">
    <source>
        <dbReference type="EMBL" id="TNN13028.1"/>
    </source>
</evidence>
<comment type="subcellular location">
    <subcellularLocation>
        <location evidence="3">Cytoplasm</location>
    </subcellularLocation>
    <subcellularLocation>
        <location evidence="2">Nucleus</location>
    </subcellularLocation>
</comment>
<evidence type="ECO:0000256" key="5">
    <source>
        <dbReference type="ARBA" id="ARBA00022490"/>
    </source>
</evidence>
<evidence type="ECO:0000313" key="8">
    <source>
        <dbReference type="Proteomes" id="UP000311919"/>
    </source>
</evidence>
<dbReference type="PANTHER" id="PTHR33588:SF1">
    <property type="entry name" value="CILIA- AND FLAGELLA-ASSOCIATED PROTEIN 299"/>
    <property type="match status" value="1"/>
</dbReference>
<accession>A0A4Z2D9F4</accession>
<evidence type="ECO:0000256" key="1">
    <source>
        <dbReference type="ARBA" id="ARBA00003056"/>
    </source>
</evidence>
<dbReference type="PANTHER" id="PTHR33588">
    <property type="entry name" value="CILIA- AND FLAGELLA-ASSOCIATED PROTEIN 299"/>
    <property type="match status" value="1"/>
</dbReference>
<dbReference type="OrthoDB" id="2136125at2759"/>
<gene>
    <name evidence="7" type="ORF">EWB00_003232</name>
</gene>
<dbReference type="GO" id="GO:0005634">
    <property type="term" value="C:nucleus"/>
    <property type="evidence" value="ECO:0007669"/>
    <property type="project" value="UniProtKB-SubCell"/>
</dbReference>
<comment type="caution">
    <text evidence="7">The sequence shown here is derived from an EMBL/GenBank/DDBJ whole genome shotgun (WGS) entry which is preliminary data.</text>
</comment>
<dbReference type="EMBL" id="SKCS01000201">
    <property type="protein sequence ID" value="TNN13028.1"/>
    <property type="molecule type" value="Genomic_DNA"/>
</dbReference>
<proteinExistence type="predicted"/>
<dbReference type="Pfam" id="PF14713">
    <property type="entry name" value="DUF4464"/>
    <property type="match status" value="1"/>
</dbReference>
<sequence>MDNQNPLSIGLDDAVTQFKTYEDFLDSQITATDLFYLEDEELARQLVELGYRGTGETVKREEFNNRKKALAEAMLAKQNQTNVLSSFGLKITCPFNQALAEREDSNRSGKLSTIIFIRDKNSRGQEISGYIDYAHRLKTEEFQVYFTDKKKLQPRPGDLSFYNWETQYAIATSSPNYTVITENANGILFKNKRDRKIINVDPSSASPGDNSKRVTIETDKYLQVVIYDHITKRKT</sequence>
<evidence type="ECO:0000256" key="3">
    <source>
        <dbReference type="ARBA" id="ARBA00004496"/>
    </source>
</evidence>
<evidence type="ECO:0000256" key="4">
    <source>
        <dbReference type="ARBA" id="ARBA00021436"/>
    </source>
</evidence>
<dbReference type="STRING" id="6182.A0A4Z2D9F4"/>
<evidence type="ECO:0000256" key="6">
    <source>
        <dbReference type="ARBA" id="ARBA00023242"/>
    </source>
</evidence>
<protein>
    <recommendedName>
        <fullName evidence="4">Cilia- and flagella-associated protein 299</fullName>
    </recommendedName>
</protein>